<keyword evidence="3" id="KW-0732">Signal</keyword>
<dbReference type="Proteomes" id="UP000076490">
    <property type="component" value="Unassembled WGS sequence"/>
</dbReference>
<evidence type="ECO:0000259" key="4">
    <source>
        <dbReference type="PROSITE" id="PS50234"/>
    </source>
</evidence>
<feature type="compositionally biased region" description="Basic and acidic residues" evidence="2">
    <location>
        <begin position="40"/>
        <end position="49"/>
    </location>
</feature>
<accession>A0A165HJ89</accession>
<proteinExistence type="predicted"/>
<dbReference type="InterPro" id="IPR036465">
    <property type="entry name" value="vWFA_dom_sf"/>
</dbReference>
<dbReference type="EMBL" id="LQNT01000001">
    <property type="protein sequence ID" value="KZE40178.1"/>
    <property type="molecule type" value="Genomic_DNA"/>
</dbReference>
<dbReference type="RefSeq" id="WP_063178519.1">
    <property type="nucleotide sequence ID" value="NZ_LQNT01000001.1"/>
</dbReference>
<evidence type="ECO:0000256" key="1">
    <source>
        <dbReference type="SAM" id="Coils"/>
    </source>
</evidence>
<keyword evidence="1" id="KW-0175">Coiled coil</keyword>
<dbReference type="PROSITE" id="PS50234">
    <property type="entry name" value="VWFA"/>
    <property type="match status" value="1"/>
</dbReference>
<dbReference type="AlphaFoldDB" id="A0A165HJ89"/>
<feature type="domain" description="VWFA" evidence="4">
    <location>
        <begin position="169"/>
        <end position="360"/>
    </location>
</feature>
<dbReference type="InterPro" id="IPR002035">
    <property type="entry name" value="VWF_A"/>
</dbReference>
<feature type="coiled-coil region" evidence="1">
    <location>
        <begin position="444"/>
        <end position="471"/>
    </location>
</feature>
<dbReference type="PROSITE" id="PS51257">
    <property type="entry name" value="PROKAR_LIPOPROTEIN"/>
    <property type="match status" value="1"/>
</dbReference>
<feature type="chain" id="PRO_5007858697" description="VWFA domain-containing protein" evidence="3">
    <location>
        <begin position="23"/>
        <end position="474"/>
    </location>
</feature>
<protein>
    <recommendedName>
        <fullName evidence="4">VWFA domain-containing protein</fullName>
    </recommendedName>
</protein>
<comment type="caution">
    <text evidence="5">The sequence shown here is derived from an EMBL/GenBank/DDBJ whole genome shotgun (WGS) entry which is preliminary data.</text>
</comment>
<evidence type="ECO:0000256" key="3">
    <source>
        <dbReference type="SAM" id="SignalP"/>
    </source>
</evidence>
<feature type="region of interest" description="Disordered" evidence="2">
    <location>
        <begin position="20"/>
        <end position="56"/>
    </location>
</feature>
<gene>
    <name evidence="5" type="ORF">AV656_02600</name>
</gene>
<feature type="signal peptide" evidence="3">
    <location>
        <begin position="1"/>
        <end position="22"/>
    </location>
</feature>
<evidence type="ECO:0000256" key="2">
    <source>
        <dbReference type="SAM" id="MobiDB-lite"/>
    </source>
</evidence>
<dbReference type="Pfam" id="PF13519">
    <property type="entry name" value="VWA_2"/>
    <property type="match status" value="1"/>
</dbReference>
<name>A0A165HJ89_9BACL</name>
<sequence>MKPLFITLLAAALLAGCSGGTADSPEQVPDEAAGSAPASDKADNKKEADQAASVSPAVLQAETADELAALPPGELTADFTIEGEASTWNGREVPETIRDAFLDSVKPAAEAAGDDPDALFGAIARSLGTPSYSELVGWLADYEPAFDEPLLPEPHEVESEKTRPAFPEKAVILLDASSSMLLEADGQLKMETAKSAVRSFGRTIGQNSDVALYAYGHAGTQNEADKALSCGTIEDVYPSGKYDAETFNAAVDGVQAAGWTPLAGAIRQAREDLAQHEGDITVYVVSDGAETCGGDPVKEAAEFVKDHPGRHVDIIGFQVDAEAESQLKAVADAGNGNYLGADSLEEMTGGMTEYWLPSDLDLSLLVYQSPRGWESSTILHRISERATLAKRAATSEKYRFMGAADLLLEKGLIDEAMRDALNDRSTEREEAHRLILDGLEEEKRNAVNSEVERIDAKIDDYRTRMEALKKEQGS</sequence>
<dbReference type="Gene3D" id="3.40.50.410">
    <property type="entry name" value="von Willebrand factor, type A domain"/>
    <property type="match status" value="1"/>
</dbReference>
<dbReference type="SMART" id="SM00327">
    <property type="entry name" value="VWA"/>
    <property type="match status" value="1"/>
</dbReference>
<organism evidence="5 6">
    <name type="scientific">Bhargavaea cecembensis</name>
    <dbReference type="NCBI Taxonomy" id="394098"/>
    <lineage>
        <taxon>Bacteria</taxon>
        <taxon>Bacillati</taxon>
        <taxon>Bacillota</taxon>
        <taxon>Bacilli</taxon>
        <taxon>Bacillales</taxon>
        <taxon>Caryophanaceae</taxon>
        <taxon>Bhargavaea</taxon>
    </lineage>
</organism>
<reference evidence="5 6" key="1">
    <citation type="submission" date="2016-01" db="EMBL/GenBank/DDBJ databases">
        <title>Whole genome sequencing of Bhargavaea cecembensis T14.</title>
        <authorList>
            <person name="Hong K.W."/>
        </authorList>
    </citation>
    <scope>NUCLEOTIDE SEQUENCE [LARGE SCALE GENOMIC DNA]</scope>
    <source>
        <strain evidence="5 6">T14</strain>
    </source>
</reference>
<evidence type="ECO:0000313" key="5">
    <source>
        <dbReference type="EMBL" id="KZE40178.1"/>
    </source>
</evidence>
<dbReference type="SUPFAM" id="SSF53300">
    <property type="entry name" value="vWA-like"/>
    <property type="match status" value="1"/>
</dbReference>
<evidence type="ECO:0000313" key="6">
    <source>
        <dbReference type="Proteomes" id="UP000076490"/>
    </source>
</evidence>